<dbReference type="Proteomes" id="UP000186698">
    <property type="component" value="Chromosome 4L"/>
</dbReference>
<evidence type="ECO:0000256" key="2">
    <source>
        <dbReference type="ARBA" id="ARBA00012180"/>
    </source>
</evidence>
<sequence>MLAGHSMSQLAAFRQTVDINMNVLIVLATILPFVASNDLLQSTVVGTPVSQITPVRLPEMRQYLELYPKRQMACLLEKGFEVGFWIPSADPVTLISFPKNLKSIELNPKVVKEKIEKELRLGRIDGPFDDPPFEDFRVSPLGLVPKKEPGSYRLIHHLSYPSGASVNDGIGHELSSVSYTTFDQAISIIQEFGQGSLLAKSDIQSAFRLLPIHPDCYKLLGFHYEGSFYFDRCLPMGCSLSCFYFEAFASFLQWVVQWETGSKGVIHYLDDFLFVGPADSSSCGILLSTFTWFARKFAIPLAVEKTIPPTTTLEFLGIQIDTVNREFRLPEGKVAKLRSILNATLKSKKVKLKHIQSLIGHLNFATRVIPIGRVFNRRLIALTSGLDNPNWHIRIPQVVKDDLIVWQEFLENFNGISYWQGELFENAALNLYTDAAASAGFGAIFGTHWIADAWPSFWVELKLTKNLVLLEFFPLLVVLEVWGPQLANKRIVWHCDNMGVVQVVNNLSSNSPPVLRLLRQAVFRALKFNILIQAKHIPGCTNVVADALSRFQFNELWEIANYLDKEGTPCPQHLWNLVLPEFQNG</sequence>
<proteinExistence type="inferred from homology"/>
<comment type="similarity">
    <text evidence="1">Belongs to the beta type-B retroviral polymerase family. HERV class-II K(HML-2) pol subfamily.</text>
</comment>
<dbReference type="GO" id="GO:0004523">
    <property type="term" value="F:RNA-DNA hybrid ribonuclease activity"/>
    <property type="evidence" value="ECO:0007669"/>
    <property type="project" value="UniProtKB-EC"/>
</dbReference>
<organism evidence="4 5">
    <name type="scientific">Xenopus laevis</name>
    <name type="common">African clawed frog</name>
    <dbReference type="NCBI Taxonomy" id="8355"/>
    <lineage>
        <taxon>Eukaryota</taxon>
        <taxon>Metazoa</taxon>
        <taxon>Chordata</taxon>
        <taxon>Craniata</taxon>
        <taxon>Vertebrata</taxon>
        <taxon>Euteleostomi</taxon>
        <taxon>Amphibia</taxon>
        <taxon>Batrachia</taxon>
        <taxon>Anura</taxon>
        <taxon>Pipoidea</taxon>
        <taxon>Pipidae</taxon>
        <taxon>Xenopodinae</taxon>
        <taxon>Xenopus</taxon>
        <taxon>Xenopus</taxon>
    </lineage>
</organism>
<dbReference type="CDD" id="cd09275">
    <property type="entry name" value="RNase_HI_RT_DIRS1"/>
    <property type="match status" value="1"/>
</dbReference>
<feature type="domain" description="Reverse transcriptase" evidence="3">
    <location>
        <begin position="125"/>
        <end position="320"/>
    </location>
</feature>
<dbReference type="Gene3D" id="3.10.10.10">
    <property type="entry name" value="HIV Type 1 Reverse Transcriptase, subunit A, domain 1"/>
    <property type="match status" value="1"/>
</dbReference>
<evidence type="ECO:0000259" key="3">
    <source>
        <dbReference type="PROSITE" id="PS50878"/>
    </source>
</evidence>
<dbReference type="EC" id="3.1.26.4" evidence="2"/>
<protein>
    <recommendedName>
        <fullName evidence="2">ribonuclease H</fullName>
        <ecNumber evidence="2">3.1.26.4</ecNumber>
    </recommendedName>
</protein>
<evidence type="ECO:0000313" key="5">
    <source>
        <dbReference type="RefSeq" id="XP_041446181.1"/>
    </source>
</evidence>
<dbReference type="InterPro" id="IPR043128">
    <property type="entry name" value="Rev_trsase/Diguanyl_cyclase"/>
</dbReference>
<name>A0A8J1MXI8_XENLA</name>
<keyword evidence="4" id="KW-1185">Reference proteome</keyword>
<dbReference type="CDD" id="cd03714">
    <property type="entry name" value="RT_DIRS1"/>
    <property type="match status" value="1"/>
</dbReference>
<evidence type="ECO:0000256" key="1">
    <source>
        <dbReference type="ARBA" id="ARBA00010879"/>
    </source>
</evidence>
<dbReference type="AlphaFoldDB" id="A0A8J1MXI8"/>
<gene>
    <name evidence="5" type="primary">LOC121403030</name>
</gene>
<dbReference type="PANTHER" id="PTHR33050">
    <property type="entry name" value="REVERSE TRANSCRIPTASE DOMAIN-CONTAINING PROTEIN"/>
    <property type="match status" value="1"/>
</dbReference>
<dbReference type="Pfam" id="PF00078">
    <property type="entry name" value="RVT_1"/>
    <property type="match status" value="1"/>
</dbReference>
<dbReference type="RefSeq" id="XP_041446181.1">
    <property type="nucleotide sequence ID" value="XM_041590247.1"/>
</dbReference>
<dbReference type="GeneID" id="121403030"/>
<evidence type="ECO:0000313" key="4">
    <source>
        <dbReference type="Proteomes" id="UP000186698"/>
    </source>
</evidence>
<accession>A0A8J1MXI8</accession>
<dbReference type="InterPro" id="IPR052055">
    <property type="entry name" value="Hepadnavirus_pol/RT"/>
</dbReference>
<dbReference type="PANTHER" id="PTHR33050:SF8">
    <property type="entry name" value="REVERSE TRANSCRIPTASE DOMAIN-CONTAINING PROTEIN"/>
    <property type="match status" value="1"/>
</dbReference>
<reference evidence="5" key="1">
    <citation type="submission" date="2025-08" db="UniProtKB">
        <authorList>
            <consortium name="RefSeq"/>
        </authorList>
    </citation>
    <scope>IDENTIFICATION</scope>
    <source>
        <strain evidence="5">J_2021</strain>
        <tissue evidence="5">Erythrocytes</tissue>
    </source>
</reference>
<dbReference type="OrthoDB" id="411544at2759"/>
<dbReference type="PROSITE" id="PS50878">
    <property type="entry name" value="RT_POL"/>
    <property type="match status" value="1"/>
</dbReference>
<dbReference type="Gene3D" id="3.30.70.270">
    <property type="match status" value="1"/>
</dbReference>
<dbReference type="InterPro" id="IPR043502">
    <property type="entry name" value="DNA/RNA_pol_sf"/>
</dbReference>
<dbReference type="InterPro" id="IPR000477">
    <property type="entry name" value="RT_dom"/>
</dbReference>
<dbReference type="KEGG" id="xla:121403030"/>
<dbReference type="SUPFAM" id="SSF56672">
    <property type="entry name" value="DNA/RNA polymerases"/>
    <property type="match status" value="1"/>
</dbReference>